<dbReference type="AlphaFoldDB" id="A0A3R7M7K7"/>
<dbReference type="SMART" id="SM00360">
    <property type="entry name" value="RRM"/>
    <property type="match status" value="1"/>
</dbReference>
<dbReference type="CDD" id="cd12354">
    <property type="entry name" value="RRM3_TIA1_like"/>
    <property type="match status" value="1"/>
</dbReference>
<reference evidence="6 7" key="1">
    <citation type="submission" date="2018-04" db="EMBL/GenBank/DDBJ databases">
        <authorList>
            <person name="Zhang X."/>
            <person name="Yuan J."/>
            <person name="Li F."/>
            <person name="Xiang J."/>
        </authorList>
    </citation>
    <scope>NUCLEOTIDE SEQUENCE [LARGE SCALE GENOMIC DNA]</scope>
    <source>
        <tissue evidence="6">Muscle</tissue>
    </source>
</reference>
<dbReference type="GO" id="GO:0003723">
    <property type="term" value="F:RNA binding"/>
    <property type="evidence" value="ECO:0007669"/>
    <property type="project" value="UniProtKB-UniRule"/>
</dbReference>
<keyword evidence="4" id="KW-1133">Transmembrane helix</keyword>
<dbReference type="Gene3D" id="3.30.70.330">
    <property type="match status" value="1"/>
</dbReference>
<dbReference type="FunFam" id="3.30.70.330:FF:000317">
    <property type="entry name" value="Rox8, isoform B"/>
    <property type="match status" value="1"/>
</dbReference>
<proteinExistence type="predicted"/>
<feature type="compositionally biased region" description="Pro residues" evidence="3">
    <location>
        <begin position="404"/>
        <end position="418"/>
    </location>
</feature>
<dbReference type="SUPFAM" id="SSF54928">
    <property type="entry name" value="RNA-binding domain, RBD"/>
    <property type="match status" value="2"/>
</dbReference>
<dbReference type="PROSITE" id="PS50102">
    <property type="entry name" value="RRM"/>
    <property type="match status" value="1"/>
</dbReference>
<keyword evidence="4" id="KW-0472">Membrane</keyword>
<evidence type="ECO:0000313" key="6">
    <source>
        <dbReference type="EMBL" id="ROT74223.1"/>
    </source>
</evidence>
<feature type="domain" description="RRM" evidence="5">
    <location>
        <begin position="210"/>
        <end position="282"/>
    </location>
</feature>
<keyword evidence="1 2" id="KW-0694">RNA-binding</keyword>
<dbReference type="PANTHER" id="PTHR10352">
    <property type="entry name" value="EUKARYOTIC TRANSLATION INITIATION FACTOR 3 SUBUNIT G"/>
    <property type="match status" value="1"/>
</dbReference>
<feature type="region of interest" description="Disordered" evidence="3">
    <location>
        <begin position="48"/>
        <end position="77"/>
    </location>
</feature>
<evidence type="ECO:0000256" key="3">
    <source>
        <dbReference type="SAM" id="MobiDB-lite"/>
    </source>
</evidence>
<protein>
    <submittedName>
        <fullName evidence="6">Putative nucleolysin TIA-1 isoform p40-like</fullName>
    </submittedName>
</protein>
<evidence type="ECO:0000313" key="7">
    <source>
        <dbReference type="Proteomes" id="UP000283509"/>
    </source>
</evidence>
<name>A0A3R7M7K7_PENVA</name>
<accession>A0A3R7M7K7</accession>
<keyword evidence="7" id="KW-1185">Reference proteome</keyword>
<gene>
    <name evidence="6" type="ORF">C7M84_007294</name>
</gene>
<evidence type="ECO:0000256" key="4">
    <source>
        <dbReference type="SAM" id="Phobius"/>
    </source>
</evidence>
<feature type="compositionally biased region" description="Low complexity" evidence="3">
    <location>
        <begin position="48"/>
        <end position="59"/>
    </location>
</feature>
<feature type="transmembrane region" description="Helical" evidence="4">
    <location>
        <begin position="7"/>
        <end position="30"/>
    </location>
</feature>
<evidence type="ECO:0000256" key="1">
    <source>
        <dbReference type="ARBA" id="ARBA00022884"/>
    </source>
</evidence>
<feature type="region of interest" description="Disordered" evidence="3">
    <location>
        <begin position="111"/>
        <end position="142"/>
    </location>
</feature>
<dbReference type="InterPro" id="IPR012677">
    <property type="entry name" value="Nucleotide-bd_a/b_plait_sf"/>
</dbReference>
<dbReference type="EMBL" id="QCYY01001922">
    <property type="protein sequence ID" value="ROT74223.1"/>
    <property type="molecule type" value="Genomic_DNA"/>
</dbReference>
<organism evidence="6 7">
    <name type="scientific">Penaeus vannamei</name>
    <name type="common">Whiteleg shrimp</name>
    <name type="synonym">Litopenaeus vannamei</name>
    <dbReference type="NCBI Taxonomy" id="6689"/>
    <lineage>
        <taxon>Eukaryota</taxon>
        <taxon>Metazoa</taxon>
        <taxon>Ecdysozoa</taxon>
        <taxon>Arthropoda</taxon>
        <taxon>Crustacea</taxon>
        <taxon>Multicrustacea</taxon>
        <taxon>Malacostraca</taxon>
        <taxon>Eumalacostraca</taxon>
        <taxon>Eucarida</taxon>
        <taxon>Decapoda</taxon>
        <taxon>Dendrobranchiata</taxon>
        <taxon>Penaeoidea</taxon>
        <taxon>Penaeidae</taxon>
        <taxon>Penaeus</taxon>
    </lineage>
</organism>
<sequence length="442" mass="48020">MRIYTSVYLFSFSFLCLPSLLFPSLFLPIFTPFPLSYPLPLHHTSPPSPSHLSSSSLTPPLLPHTSPTPPSHSSSSHLHSFSLTPLLLLPHTSPPSPSHLPSFSLTPPLLLPHTSSPPHTSPPSPSLLLPHTSPPSPSHLPRNRSFVLCSGVAGEDAETAITNMNGQWIGSRNIRTNWATRKPPAPKNNDANQKPLTFDDVYNQSSPTNCTVYCGGITNGLSEELMQKTFAPYGQIQEIRVFKDKGYAFVRFSTKESATHAIVSVHNSEINGQPVKCSWGKESGDPNNTPVTTQVMPLPGSQYPYNYAGQMGYWYPQGYPAQVQGQQFLGMQGFAYGQYGYQQGIAGMAGVPTWQGVPQPQLPTGQMAQLQQPASMVGAYPVQQFQLSSPYLLGSTPGTLVSPGPHPGRPPRPCPVPNRIPRGEQQRAKGHPLPLCLDQPQS</sequence>
<dbReference type="InterPro" id="IPR035979">
    <property type="entry name" value="RBD_domain_sf"/>
</dbReference>
<reference evidence="6 7" key="2">
    <citation type="submission" date="2019-01" db="EMBL/GenBank/DDBJ databases">
        <title>The decoding of complex shrimp genome reveals the adaptation for benthos swimmer, frequently molting mechanism and breeding impact on genome.</title>
        <authorList>
            <person name="Sun Y."/>
            <person name="Gao Y."/>
            <person name="Yu Y."/>
        </authorList>
    </citation>
    <scope>NUCLEOTIDE SEQUENCE [LARGE SCALE GENOMIC DNA]</scope>
    <source>
        <tissue evidence="6">Muscle</tissue>
    </source>
</reference>
<feature type="region of interest" description="Disordered" evidence="3">
    <location>
        <begin position="396"/>
        <end position="442"/>
    </location>
</feature>
<dbReference type="InterPro" id="IPR000504">
    <property type="entry name" value="RRM_dom"/>
</dbReference>
<dbReference type="STRING" id="6689.A0A3R7M7K7"/>
<dbReference type="Pfam" id="PF00076">
    <property type="entry name" value="RRM_1"/>
    <property type="match status" value="1"/>
</dbReference>
<evidence type="ECO:0000259" key="5">
    <source>
        <dbReference type="PROSITE" id="PS50102"/>
    </source>
</evidence>
<evidence type="ECO:0000256" key="2">
    <source>
        <dbReference type="PROSITE-ProRule" id="PRU00176"/>
    </source>
</evidence>
<comment type="caution">
    <text evidence="6">The sequence shown here is derived from an EMBL/GenBank/DDBJ whole genome shotgun (WGS) entry which is preliminary data.</text>
</comment>
<feature type="compositionally biased region" description="Pro residues" evidence="3">
    <location>
        <begin position="60"/>
        <end position="70"/>
    </location>
</feature>
<dbReference type="OrthoDB" id="439808at2759"/>
<dbReference type="Proteomes" id="UP000283509">
    <property type="component" value="Unassembled WGS sequence"/>
</dbReference>
<keyword evidence="4" id="KW-0812">Transmembrane</keyword>